<keyword evidence="3" id="KW-1185">Reference proteome</keyword>
<accession>A0ABP8I083</accession>
<feature type="region of interest" description="Disordered" evidence="1">
    <location>
        <begin position="1"/>
        <end position="50"/>
    </location>
</feature>
<evidence type="ECO:0000313" key="2">
    <source>
        <dbReference type="EMBL" id="GAA4348577.1"/>
    </source>
</evidence>
<feature type="compositionally biased region" description="Basic residues" evidence="1">
    <location>
        <begin position="253"/>
        <end position="271"/>
    </location>
</feature>
<reference evidence="3" key="1">
    <citation type="journal article" date="2019" name="Int. J. Syst. Evol. Microbiol.">
        <title>The Global Catalogue of Microorganisms (GCM) 10K type strain sequencing project: providing services to taxonomists for standard genome sequencing and annotation.</title>
        <authorList>
            <consortium name="The Broad Institute Genomics Platform"/>
            <consortium name="The Broad Institute Genome Sequencing Center for Infectious Disease"/>
            <person name="Wu L."/>
            <person name="Ma J."/>
        </authorList>
    </citation>
    <scope>NUCLEOTIDE SEQUENCE [LARGE SCALE GENOMIC DNA]</scope>
    <source>
        <strain evidence="3">JCM 17923</strain>
    </source>
</reference>
<sequence>MALGLGACSTDSSQRTSGPGSGPTRPLSPAADTKALPPDTITREQARRPVPLKAVVAEPPVRTRPKRGSNTMADVEEELIDSLALVDVPWNSEEGEARRAELQQFLATGLPPAQSFAIRPGRDTLVLGRQGTQLLIPANAWDLPAGSPPVQLEVREFYDPIDMMLAGLSTTSGPRLLESGGMLHLKATANGQPVQLRPGAYVHLRMPAPAVQPGMQLFEGVVADSTHGGIDWQLPRPTAADADQRGVSPSRYRSFRGRRGGARKSKRRRRPKPAEGQEVIAPEYVRGEKGFRKDLTTLIDYPEATRRRLRRGRRISKAEHMVLRAAANEAKEWVLRVVGVVYTVDSTGTTTAPQLSAGTDPELAATITNAIKQLPPWEPGWASSLAQPDSLEALTVSRRISIFFTESGKVIVEPREWELVIARTRHNRTHQARLWAERRERMRLADSLYAARRGYYDSLSALQQARVRAELVRMRTQFTDTSKAAITAAGVYNELSAQGLSWINCDRYLGPGPLITYGVNTGSSGAVVTLLFRGFNSVMQGREESAARTIFPNVPVGRTATVVALRRANGVTYLSTRNTIIGPLALGGFRFRPVTMPELRAELARLR</sequence>
<evidence type="ECO:0000313" key="3">
    <source>
        <dbReference type="Proteomes" id="UP001501153"/>
    </source>
</evidence>
<evidence type="ECO:0000256" key="1">
    <source>
        <dbReference type="SAM" id="MobiDB-lite"/>
    </source>
</evidence>
<comment type="caution">
    <text evidence="2">The sequence shown here is derived from an EMBL/GenBank/DDBJ whole genome shotgun (WGS) entry which is preliminary data.</text>
</comment>
<dbReference type="Proteomes" id="UP001501153">
    <property type="component" value="Unassembled WGS sequence"/>
</dbReference>
<proteinExistence type="predicted"/>
<feature type="region of interest" description="Disordered" evidence="1">
    <location>
        <begin position="229"/>
        <end position="279"/>
    </location>
</feature>
<feature type="compositionally biased region" description="Polar residues" evidence="1">
    <location>
        <begin position="9"/>
        <end position="18"/>
    </location>
</feature>
<protein>
    <submittedName>
        <fullName evidence="2">Uncharacterized protein</fullName>
    </submittedName>
</protein>
<gene>
    <name evidence="2" type="ORF">GCM10023185_04630</name>
</gene>
<name>A0ABP8I083_9BACT</name>
<organism evidence="2 3">
    <name type="scientific">Hymenobacter saemangeumensis</name>
    <dbReference type="NCBI Taxonomy" id="1084522"/>
    <lineage>
        <taxon>Bacteria</taxon>
        <taxon>Pseudomonadati</taxon>
        <taxon>Bacteroidota</taxon>
        <taxon>Cytophagia</taxon>
        <taxon>Cytophagales</taxon>
        <taxon>Hymenobacteraceae</taxon>
        <taxon>Hymenobacter</taxon>
    </lineage>
</organism>
<dbReference type="EMBL" id="BAABGZ010000008">
    <property type="protein sequence ID" value="GAA4348577.1"/>
    <property type="molecule type" value="Genomic_DNA"/>
</dbReference>